<evidence type="ECO:0000313" key="2">
    <source>
        <dbReference type="Proteomes" id="UP000306808"/>
    </source>
</evidence>
<gene>
    <name evidence="1" type="ORF">FAZ15_21790</name>
</gene>
<sequence length="298" mass="34739">MKNYLIFLNKLFYGTVFLLQCSCHNPNGQPIKEYIPEPSDSLTTALRMDYNKDNIIVGVEHDRIDSIFTRDSLYLGEKYFASVSRDTLIALKTHSDLTYQYMICVNGRTSSDIFNDYVGFVSNRRYYATKKEDGKYIHRTFKLGYDKTDLRLTMSDNTNRKTFIEVSLDEFEQLTESFLADFVFPRESATTLLDEIPYRGGFINIKISSQEVDASQWEAIKITKGKHAYPDYYFVGKINKKGYAYDVVEHKSNRRIAIDNKLIEEIILKHLKTKEFTIGKFHNLPVNYELNIRVTFAD</sequence>
<name>A0A4U0N8D6_9SPHI</name>
<reference evidence="1 2" key="1">
    <citation type="submission" date="2019-04" db="EMBL/GenBank/DDBJ databases">
        <title>Sphingobacterium olei sp. nov., isolated from oil-contaminated soil.</title>
        <authorList>
            <person name="Liu B."/>
        </authorList>
    </citation>
    <scope>NUCLEOTIDE SEQUENCE [LARGE SCALE GENOMIC DNA]</scope>
    <source>
        <strain evidence="1 2">HAL-9</strain>
    </source>
</reference>
<protein>
    <submittedName>
        <fullName evidence="1">Uncharacterized protein</fullName>
    </submittedName>
</protein>
<evidence type="ECO:0000313" key="1">
    <source>
        <dbReference type="EMBL" id="TJZ50055.1"/>
    </source>
</evidence>
<dbReference type="Proteomes" id="UP000306808">
    <property type="component" value="Unassembled WGS sequence"/>
</dbReference>
<dbReference type="RefSeq" id="WP_136903495.1">
    <property type="nucleotide sequence ID" value="NZ_SUME01000014.1"/>
</dbReference>
<keyword evidence="2" id="KW-1185">Reference proteome</keyword>
<accession>A0A4U0N8D6</accession>
<dbReference type="AlphaFoldDB" id="A0A4U0N8D6"/>
<comment type="caution">
    <text evidence="1">The sequence shown here is derived from an EMBL/GenBank/DDBJ whole genome shotgun (WGS) entry which is preliminary data.</text>
</comment>
<proteinExistence type="predicted"/>
<organism evidence="1 2">
    <name type="scientific">Sphingobacterium olei</name>
    <dbReference type="NCBI Taxonomy" id="2571155"/>
    <lineage>
        <taxon>Bacteria</taxon>
        <taxon>Pseudomonadati</taxon>
        <taxon>Bacteroidota</taxon>
        <taxon>Sphingobacteriia</taxon>
        <taxon>Sphingobacteriales</taxon>
        <taxon>Sphingobacteriaceae</taxon>
        <taxon>Sphingobacterium</taxon>
    </lineage>
</organism>
<dbReference type="EMBL" id="SUME01000014">
    <property type="protein sequence ID" value="TJZ50055.1"/>
    <property type="molecule type" value="Genomic_DNA"/>
</dbReference>